<dbReference type="Proteomes" id="UP001054837">
    <property type="component" value="Unassembled WGS sequence"/>
</dbReference>
<keyword evidence="1" id="KW-0812">Transmembrane</keyword>
<name>A0AAV4V3R5_9ARAC</name>
<comment type="caution">
    <text evidence="2">The sequence shown here is derived from an EMBL/GenBank/DDBJ whole genome shotgun (WGS) entry which is preliminary data.</text>
</comment>
<sequence>MDLIMGYIMSSGIYYLLKVIYCLMIWMFKTQCKLNSRKHFFTKLSSLRKVHLVICDFKLFRSSFYGTLFLFYLLC</sequence>
<dbReference type="AlphaFoldDB" id="A0AAV4V3R5"/>
<evidence type="ECO:0000313" key="3">
    <source>
        <dbReference type="Proteomes" id="UP001054837"/>
    </source>
</evidence>
<feature type="transmembrane region" description="Helical" evidence="1">
    <location>
        <begin position="12"/>
        <end position="29"/>
    </location>
</feature>
<evidence type="ECO:0000313" key="2">
    <source>
        <dbReference type="EMBL" id="GIY64882.1"/>
    </source>
</evidence>
<gene>
    <name evidence="2" type="ORF">CDAR_240181</name>
</gene>
<accession>A0AAV4V3R5</accession>
<reference evidence="2 3" key="1">
    <citation type="submission" date="2021-06" db="EMBL/GenBank/DDBJ databases">
        <title>Caerostris darwini draft genome.</title>
        <authorList>
            <person name="Kono N."/>
            <person name="Arakawa K."/>
        </authorList>
    </citation>
    <scope>NUCLEOTIDE SEQUENCE [LARGE SCALE GENOMIC DNA]</scope>
</reference>
<protein>
    <submittedName>
        <fullName evidence="2">Uncharacterized protein</fullName>
    </submittedName>
</protein>
<proteinExistence type="predicted"/>
<keyword evidence="1" id="KW-1133">Transmembrane helix</keyword>
<evidence type="ECO:0000256" key="1">
    <source>
        <dbReference type="SAM" id="Phobius"/>
    </source>
</evidence>
<organism evidence="2 3">
    <name type="scientific">Caerostris darwini</name>
    <dbReference type="NCBI Taxonomy" id="1538125"/>
    <lineage>
        <taxon>Eukaryota</taxon>
        <taxon>Metazoa</taxon>
        <taxon>Ecdysozoa</taxon>
        <taxon>Arthropoda</taxon>
        <taxon>Chelicerata</taxon>
        <taxon>Arachnida</taxon>
        <taxon>Araneae</taxon>
        <taxon>Araneomorphae</taxon>
        <taxon>Entelegynae</taxon>
        <taxon>Araneoidea</taxon>
        <taxon>Araneidae</taxon>
        <taxon>Caerostris</taxon>
    </lineage>
</organism>
<keyword evidence="1" id="KW-0472">Membrane</keyword>
<keyword evidence="3" id="KW-1185">Reference proteome</keyword>
<dbReference type="EMBL" id="BPLQ01012353">
    <property type="protein sequence ID" value="GIY64882.1"/>
    <property type="molecule type" value="Genomic_DNA"/>
</dbReference>